<name>A0AAD7JEM1_9AGAR</name>
<comment type="caution">
    <text evidence="2">The sequence shown here is derived from an EMBL/GenBank/DDBJ whole genome shotgun (WGS) entry which is preliminary data.</text>
</comment>
<feature type="compositionally biased region" description="Polar residues" evidence="1">
    <location>
        <begin position="136"/>
        <end position="147"/>
    </location>
</feature>
<keyword evidence="3" id="KW-1185">Reference proteome</keyword>
<dbReference type="AlphaFoldDB" id="A0AAD7JEM1"/>
<dbReference type="Proteomes" id="UP001215598">
    <property type="component" value="Unassembled WGS sequence"/>
</dbReference>
<evidence type="ECO:0000313" key="3">
    <source>
        <dbReference type="Proteomes" id="UP001215598"/>
    </source>
</evidence>
<dbReference type="EMBL" id="JARKIB010000030">
    <property type="protein sequence ID" value="KAJ7763302.1"/>
    <property type="molecule type" value="Genomic_DNA"/>
</dbReference>
<accession>A0AAD7JEM1</accession>
<organism evidence="2 3">
    <name type="scientific">Mycena metata</name>
    <dbReference type="NCBI Taxonomy" id="1033252"/>
    <lineage>
        <taxon>Eukaryota</taxon>
        <taxon>Fungi</taxon>
        <taxon>Dikarya</taxon>
        <taxon>Basidiomycota</taxon>
        <taxon>Agaricomycotina</taxon>
        <taxon>Agaricomycetes</taxon>
        <taxon>Agaricomycetidae</taxon>
        <taxon>Agaricales</taxon>
        <taxon>Marasmiineae</taxon>
        <taxon>Mycenaceae</taxon>
        <taxon>Mycena</taxon>
    </lineage>
</organism>
<protein>
    <submittedName>
        <fullName evidence="2">Uncharacterized protein</fullName>
    </submittedName>
</protein>
<evidence type="ECO:0000256" key="1">
    <source>
        <dbReference type="SAM" id="MobiDB-lite"/>
    </source>
</evidence>
<reference evidence="2" key="1">
    <citation type="submission" date="2023-03" db="EMBL/GenBank/DDBJ databases">
        <title>Massive genome expansion in bonnet fungi (Mycena s.s.) driven by repeated elements and novel gene families across ecological guilds.</title>
        <authorList>
            <consortium name="Lawrence Berkeley National Laboratory"/>
            <person name="Harder C.B."/>
            <person name="Miyauchi S."/>
            <person name="Viragh M."/>
            <person name="Kuo A."/>
            <person name="Thoen E."/>
            <person name="Andreopoulos B."/>
            <person name="Lu D."/>
            <person name="Skrede I."/>
            <person name="Drula E."/>
            <person name="Henrissat B."/>
            <person name="Morin E."/>
            <person name="Kohler A."/>
            <person name="Barry K."/>
            <person name="LaButti K."/>
            <person name="Morin E."/>
            <person name="Salamov A."/>
            <person name="Lipzen A."/>
            <person name="Mereny Z."/>
            <person name="Hegedus B."/>
            <person name="Baldrian P."/>
            <person name="Stursova M."/>
            <person name="Weitz H."/>
            <person name="Taylor A."/>
            <person name="Grigoriev I.V."/>
            <person name="Nagy L.G."/>
            <person name="Martin F."/>
            <person name="Kauserud H."/>
        </authorList>
    </citation>
    <scope>NUCLEOTIDE SEQUENCE</scope>
    <source>
        <strain evidence="2">CBHHK182m</strain>
    </source>
</reference>
<feature type="region of interest" description="Disordered" evidence="1">
    <location>
        <begin position="96"/>
        <end position="147"/>
    </location>
</feature>
<sequence length="147" mass="16788">MLRKFLQTLRYPDTHSQLSEGENFLEMNRTYNHLKARITTAAHGLWSSPDTFIPQTKYHFTQACGRSQESGLQNGDFDKYWVNLEMLIRQCVSLTPGHANTPTRQHATARRDTAFSRGPWQSGEVSTSELLMKAPTSGNPQTAMRHY</sequence>
<proteinExistence type="predicted"/>
<evidence type="ECO:0000313" key="2">
    <source>
        <dbReference type="EMBL" id="KAJ7763302.1"/>
    </source>
</evidence>
<gene>
    <name evidence="2" type="ORF">B0H16DRAFT_1455159</name>
</gene>